<organism evidence="7 8">
    <name type="scientific">Candidatus Caccoplasma intestinavium</name>
    <dbReference type="NCBI Taxonomy" id="2840716"/>
    <lineage>
        <taxon>Bacteria</taxon>
        <taxon>Pseudomonadati</taxon>
        <taxon>Bacteroidota</taxon>
        <taxon>Bacteroidia</taxon>
        <taxon>Bacteroidales</taxon>
        <taxon>Bacteroidaceae</taxon>
        <taxon>Bacteroidaceae incertae sedis</taxon>
        <taxon>Candidatus Caccoplasma</taxon>
    </lineage>
</organism>
<keyword evidence="5" id="KW-0732">Signal</keyword>
<dbReference type="PROSITE" id="PS51123">
    <property type="entry name" value="OMPA_2"/>
    <property type="match status" value="1"/>
</dbReference>
<dbReference type="PANTHER" id="PTHR30329:SF21">
    <property type="entry name" value="LIPOPROTEIN YIAD-RELATED"/>
    <property type="match status" value="1"/>
</dbReference>
<evidence type="ECO:0000259" key="6">
    <source>
        <dbReference type="PROSITE" id="PS51123"/>
    </source>
</evidence>
<sequence>METKKRLWGAAAIVAVAGFLAGQNVSAQTLVVEEEIVEVQPLPGTQYYSSKGARSNWFISVGAGTQTYVKSLHRGKQQFTLALDVAAGKWISPYLALRLDFMGGSVKKMWPRVGEPQTARYVALYGDLMWDLTNALGGYNPMRIVSFRPFAGVGAMYTFKNEMAGRDTYLFPVSAGININFRLCHYADLFIEGRANMMSNNFSEQFWASRRIETVVSAVAGITIKLGKERFSSYNPYAEQALVSSMNERINDLREELEDCENRPLPPPEKIIMYKTVPAPVDTTPECTGKLMSVVRFSLNSAQIAPVEMVNIYNVAQYMKTHKNCTLVVTGYADEKTGTPGYNKQLSQRRAQAVMDTLIKQYNIPAGRIEMIAGGSTSQPYPQDNSWNRIVLFSTK</sequence>
<comment type="caution">
    <text evidence="7">The sequence shown here is derived from an EMBL/GenBank/DDBJ whole genome shotgun (WGS) entry which is preliminary data.</text>
</comment>
<feature type="chain" id="PRO_5039017956" evidence="5">
    <location>
        <begin position="28"/>
        <end position="396"/>
    </location>
</feature>
<feature type="signal peptide" evidence="5">
    <location>
        <begin position="1"/>
        <end position="27"/>
    </location>
</feature>
<keyword evidence="2 4" id="KW-0472">Membrane</keyword>
<evidence type="ECO:0000256" key="4">
    <source>
        <dbReference type="PROSITE-ProRule" id="PRU00473"/>
    </source>
</evidence>
<dbReference type="EMBL" id="DVKT01000032">
    <property type="protein sequence ID" value="HIT39173.1"/>
    <property type="molecule type" value="Genomic_DNA"/>
</dbReference>
<dbReference type="PRINTS" id="PR01021">
    <property type="entry name" value="OMPADOMAIN"/>
</dbReference>
<dbReference type="InterPro" id="IPR036737">
    <property type="entry name" value="OmpA-like_sf"/>
</dbReference>
<feature type="domain" description="OmpA-like" evidence="6">
    <location>
        <begin position="284"/>
        <end position="396"/>
    </location>
</feature>
<evidence type="ECO:0000256" key="3">
    <source>
        <dbReference type="ARBA" id="ARBA00023237"/>
    </source>
</evidence>
<dbReference type="Gene3D" id="3.30.1330.60">
    <property type="entry name" value="OmpA-like domain"/>
    <property type="match status" value="1"/>
</dbReference>
<accession>A0A9D1GE11</accession>
<evidence type="ECO:0000313" key="8">
    <source>
        <dbReference type="Proteomes" id="UP000886722"/>
    </source>
</evidence>
<keyword evidence="3" id="KW-0998">Cell outer membrane</keyword>
<dbReference type="AlphaFoldDB" id="A0A9D1GE11"/>
<dbReference type="InterPro" id="IPR006664">
    <property type="entry name" value="OMP_bac"/>
</dbReference>
<dbReference type="GO" id="GO:0009279">
    <property type="term" value="C:cell outer membrane"/>
    <property type="evidence" value="ECO:0007669"/>
    <property type="project" value="UniProtKB-SubCell"/>
</dbReference>
<proteinExistence type="predicted"/>
<dbReference type="SUPFAM" id="SSF103088">
    <property type="entry name" value="OmpA-like"/>
    <property type="match status" value="1"/>
</dbReference>
<evidence type="ECO:0000256" key="2">
    <source>
        <dbReference type="ARBA" id="ARBA00023136"/>
    </source>
</evidence>
<evidence type="ECO:0000313" key="7">
    <source>
        <dbReference type="EMBL" id="HIT39173.1"/>
    </source>
</evidence>
<dbReference type="Proteomes" id="UP000886722">
    <property type="component" value="Unassembled WGS sequence"/>
</dbReference>
<dbReference type="PANTHER" id="PTHR30329">
    <property type="entry name" value="STATOR ELEMENT OF FLAGELLAR MOTOR COMPLEX"/>
    <property type="match status" value="1"/>
</dbReference>
<dbReference type="InterPro" id="IPR006665">
    <property type="entry name" value="OmpA-like"/>
</dbReference>
<name>A0A9D1GE11_9BACT</name>
<dbReference type="CDD" id="cd07185">
    <property type="entry name" value="OmpA_C-like"/>
    <property type="match status" value="1"/>
</dbReference>
<reference evidence="7" key="1">
    <citation type="submission" date="2020-10" db="EMBL/GenBank/DDBJ databases">
        <authorList>
            <person name="Gilroy R."/>
        </authorList>
    </citation>
    <scope>NUCLEOTIDE SEQUENCE</scope>
    <source>
        <strain evidence="7">21143</strain>
    </source>
</reference>
<evidence type="ECO:0000256" key="5">
    <source>
        <dbReference type="SAM" id="SignalP"/>
    </source>
</evidence>
<protein>
    <submittedName>
        <fullName evidence="7">OmpA family protein</fullName>
    </submittedName>
</protein>
<dbReference type="InterPro" id="IPR050330">
    <property type="entry name" value="Bact_OuterMem_StrucFunc"/>
</dbReference>
<gene>
    <name evidence="7" type="ORF">IAD06_03930</name>
</gene>
<comment type="subcellular location">
    <subcellularLocation>
        <location evidence="1">Cell outer membrane</location>
    </subcellularLocation>
</comment>
<reference evidence="7" key="2">
    <citation type="journal article" date="2021" name="PeerJ">
        <title>Extensive microbial diversity within the chicken gut microbiome revealed by metagenomics and culture.</title>
        <authorList>
            <person name="Gilroy R."/>
            <person name="Ravi A."/>
            <person name="Getino M."/>
            <person name="Pursley I."/>
            <person name="Horton D.L."/>
            <person name="Alikhan N.F."/>
            <person name="Baker D."/>
            <person name="Gharbi K."/>
            <person name="Hall N."/>
            <person name="Watson M."/>
            <person name="Adriaenssens E.M."/>
            <person name="Foster-Nyarko E."/>
            <person name="Jarju S."/>
            <person name="Secka A."/>
            <person name="Antonio M."/>
            <person name="Oren A."/>
            <person name="Chaudhuri R.R."/>
            <person name="La Ragione R."/>
            <person name="Hildebrand F."/>
            <person name="Pallen M.J."/>
        </authorList>
    </citation>
    <scope>NUCLEOTIDE SEQUENCE</scope>
    <source>
        <strain evidence="7">21143</strain>
    </source>
</reference>
<dbReference type="Pfam" id="PF00691">
    <property type="entry name" value="OmpA"/>
    <property type="match status" value="1"/>
</dbReference>
<evidence type="ECO:0000256" key="1">
    <source>
        <dbReference type="ARBA" id="ARBA00004442"/>
    </source>
</evidence>